<accession>A0A7X2TM56</accession>
<name>A0A7X2TM56_9FIRM</name>
<evidence type="ECO:0000313" key="2">
    <source>
        <dbReference type="Proteomes" id="UP000466864"/>
    </source>
</evidence>
<dbReference type="AlphaFoldDB" id="A0A7X2TM56"/>
<evidence type="ECO:0000313" key="1">
    <source>
        <dbReference type="EMBL" id="MST80812.1"/>
    </source>
</evidence>
<keyword evidence="2" id="KW-1185">Reference proteome</keyword>
<sequence length="200" mass="23210">MAWETLWAELPEVWKTEFEYKGHKDTDVPYPAAEKKAPFSIYTTSAEYSFEGIRFTSEKEWFGVPRNDHLTVFRQTIEPFGNIEFSLRSWMDEPDPGKKWNIKAFRELENNACGWLLSGADGREAVLCETTQILSISMKVSESREQCEHRYAITAFEECPIKLEKYISFHTSEEGPDFAETAFKECRQASITGFEFLKGR</sequence>
<proteinExistence type="predicted"/>
<dbReference type="RefSeq" id="WP_154456630.1">
    <property type="nucleotide sequence ID" value="NZ_VUMV01000001.1"/>
</dbReference>
<reference evidence="1 2" key="1">
    <citation type="submission" date="2019-08" db="EMBL/GenBank/DDBJ databases">
        <title>In-depth cultivation of the pig gut microbiome towards novel bacterial diversity and tailored functional studies.</title>
        <authorList>
            <person name="Wylensek D."/>
            <person name="Hitch T.C.A."/>
            <person name="Clavel T."/>
        </authorList>
    </citation>
    <scope>NUCLEOTIDE SEQUENCE [LARGE SCALE GENOMIC DNA]</scope>
    <source>
        <strain evidence="1 2">Oil+RF-744-WCA-WT-13</strain>
    </source>
</reference>
<dbReference type="Proteomes" id="UP000466864">
    <property type="component" value="Unassembled WGS sequence"/>
</dbReference>
<comment type="caution">
    <text evidence="1">The sequence shown here is derived from an EMBL/GenBank/DDBJ whole genome shotgun (WGS) entry which is preliminary data.</text>
</comment>
<protein>
    <submittedName>
        <fullName evidence="1">Uncharacterized protein</fullName>
    </submittedName>
</protein>
<gene>
    <name evidence="1" type="ORF">FYJ60_00475</name>
</gene>
<dbReference type="EMBL" id="VUMV01000001">
    <property type="protein sequence ID" value="MST80812.1"/>
    <property type="molecule type" value="Genomic_DNA"/>
</dbReference>
<organism evidence="1 2">
    <name type="scientific">Bilifractor porci</name>
    <dbReference type="NCBI Taxonomy" id="2606636"/>
    <lineage>
        <taxon>Bacteria</taxon>
        <taxon>Bacillati</taxon>
        <taxon>Bacillota</taxon>
        <taxon>Clostridia</taxon>
        <taxon>Lachnospirales</taxon>
        <taxon>Lachnospiraceae</taxon>
        <taxon>Bilifractor</taxon>
    </lineage>
</organism>